<dbReference type="Proteomes" id="UP001162501">
    <property type="component" value="Chromosome 11"/>
</dbReference>
<sequence length="170" mass="18307">MQEKGSSRLGFSLTSRVKPPPHLPTTVQRCWAEWARERARDAHSHTKHLQLSGNDECTVHAGAELRCGECRAGSEAHRRGRGPLSAEEQKATPEAGLVSGYSEFAIYPASAPGPGSPELIFRATLYPIEKVRSAQARYGCFSAVRSGVSVCARALRQASAALRLLAPPVS</sequence>
<organism evidence="1 2">
    <name type="scientific">Rangifer tarandus platyrhynchus</name>
    <name type="common">Svalbard reindeer</name>
    <dbReference type="NCBI Taxonomy" id="3082113"/>
    <lineage>
        <taxon>Eukaryota</taxon>
        <taxon>Metazoa</taxon>
        <taxon>Chordata</taxon>
        <taxon>Craniata</taxon>
        <taxon>Vertebrata</taxon>
        <taxon>Euteleostomi</taxon>
        <taxon>Mammalia</taxon>
        <taxon>Eutheria</taxon>
        <taxon>Laurasiatheria</taxon>
        <taxon>Artiodactyla</taxon>
        <taxon>Ruminantia</taxon>
        <taxon>Pecora</taxon>
        <taxon>Cervidae</taxon>
        <taxon>Odocoileinae</taxon>
        <taxon>Rangifer</taxon>
    </lineage>
</organism>
<proteinExistence type="predicted"/>
<accession>A0AC59YAR7</accession>
<protein>
    <submittedName>
        <fullName evidence="1">Uncharacterized protein</fullName>
    </submittedName>
</protein>
<evidence type="ECO:0000313" key="1">
    <source>
        <dbReference type="EMBL" id="CAM9512921.1"/>
    </source>
</evidence>
<name>A0AC59YAR7_RANTA</name>
<evidence type="ECO:0000313" key="2">
    <source>
        <dbReference type="Proteomes" id="UP001162501"/>
    </source>
</evidence>
<reference evidence="1" key="2">
    <citation type="submission" date="2025-03" db="EMBL/GenBank/DDBJ databases">
        <authorList>
            <consortium name="ELIXIR-Norway"/>
            <consortium name="Elixir Norway"/>
        </authorList>
    </citation>
    <scope>NUCLEOTIDE SEQUENCE</scope>
</reference>
<dbReference type="EMBL" id="OX596095">
    <property type="protein sequence ID" value="CAM9512921.1"/>
    <property type="molecule type" value="Genomic_DNA"/>
</dbReference>
<gene>
    <name evidence="1" type="ORF">MRATA1EN22A_LOCUS3580</name>
</gene>
<reference evidence="1" key="1">
    <citation type="submission" date="2023-05" db="EMBL/GenBank/DDBJ databases">
        <authorList>
            <consortium name="ELIXIR-Norway"/>
        </authorList>
    </citation>
    <scope>NUCLEOTIDE SEQUENCE</scope>
</reference>